<keyword evidence="5 10" id="KW-0472">Membrane</keyword>
<evidence type="ECO:0000256" key="10">
    <source>
        <dbReference type="SAM" id="Phobius"/>
    </source>
</evidence>
<dbReference type="PRINTS" id="PR00237">
    <property type="entry name" value="GPCRRHODOPSN"/>
</dbReference>
<feature type="domain" description="G-protein coupled receptors family 1 profile" evidence="12">
    <location>
        <begin position="198"/>
        <end position="444"/>
    </location>
</feature>
<dbReference type="GO" id="GO:0004930">
    <property type="term" value="F:G protein-coupled receptor activity"/>
    <property type="evidence" value="ECO:0007669"/>
    <property type="project" value="UniProtKB-KW"/>
</dbReference>
<evidence type="ECO:0000256" key="11">
    <source>
        <dbReference type="SAM" id="SignalP"/>
    </source>
</evidence>
<comment type="caution">
    <text evidence="13">The sequence shown here is derived from an EMBL/GenBank/DDBJ whole genome shotgun (WGS) entry which is preliminary data.</text>
</comment>
<keyword evidence="3 10" id="KW-1133">Transmembrane helix</keyword>
<keyword evidence="2 8" id="KW-0812">Transmembrane</keyword>
<dbReference type="Proteomes" id="UP000762676">
    <property type="component" value="Unassembled WGS sequence"/>
</dbReference>
<feature type="region of interest" description="Disordered" evidence="9">
    <location>
        <begin position="466"/>
        <end position="490"/>
    </location>
</feature>
<dbReference type="InterPro" id="IPR017452">
    <property type="entry name" value="GPCR_Rhodpsn_7TM"/>
</dbReference>
<evidence type="ECO:0000313" key="13">
    <source>
        <dbReference type="EMBL" id="GFS18565.1"/>
    </source>
</evidence>
<accession>A0AAV4J8D0</accession>
<feature type="compositionally biased region" description="Low complexity" evidence="9">
    <location>
        <begin position="470"/>
        <end position="481"/>
    </location>
</feature>
<feature type="chain" id="PRO_5043562487" evidence="11">
    <location>
        <begin position="19"/>
        <end position="490"/>
    </location>
</feature>
<sequence>MYSLWVFFVLLFNSGTHAVRCSFTIYCSLAENFTGLDTSFLQNESLLTAYEDLKPSKSPAGAINHSFFTAFNASSSTANPSTNWSPQRNTETHQSNETPPIGIPNDSLFVNTSDGRGLSTIEPSIREIFSFKLLGEFTEEAEVQETPKYVNRTDHCAYHFSDKSCPWPTVEEMQQIDIVCDALEFQVDTIYCVSLIFGLPGSVLVVATVTSMALNPSTIYMKVLAVSDFVSLVFGVQLFKMPNVGNFTIDDVRPMWLCRIFQAFSNWTLALVCLERFISVQFPIKKSKIYTIRNAWISVGAVFVVSSVPFVWSCIHYSVHEYGGHMVFHLNIVHNLIYSLVPGTSVVVFSFLTALRLNRIAQRRKVMMTSQCSDRPTRLDAILTRMMFVISICFVVINAPWGIIHVYDNVRILFCPFTEAVFSFFYYGCLSFTFVNHAINFYVYYIFAKGFRKQFWRLTRCRGNLQRPGSRSFRSQFQKSRPANGSFRSK</sequence>
<keyword evidence="4 8" id="KW-0297">G-protein coupled receptor</keyword>
<gene>
    <name evidence="13" type="ORF">ElyMa_006851200</name>
</gene>
<reference evidence="13 14" key="1">
    <citation type="journal article" date="2021" name="Elife">
        <title>Chloroplast acquisition without the gene transfer in kleptoplastic sea slugs, Plakobranchus ocellatus.</title>
        <authorList>
            <person name="Maeda T."/>
            <person name="Takahashi S."/>
            <person name="Yoshida T."/>
            <person name="Shimamura S."/>
            <person name="Takaki Y."/>
            <person name="Nagai Y."/>
            <person name="Toyoda A."/>
            <person name="Suzuki Y."/>
            <person name="Arimoto A."/>
            <person name="Ishii H."/>
            <person name="Satoh N."/>
            <person name="Nishiyama T."/>
            <person name="Hasebe M."/>
            <person name="Maruyama T."/>
            <person name="Minagawa J."/>
            <person name="Obokata J."/>
            <person name="Shigenobu S."/>
        </authorList>
    </citation>
    <scope>NUCLEOTIDE SEQUENCE [LARGE SCALE GENOMIC DNA]</scope>
</reference>
<proteinExistence type="inferred from homology"/>
<keyword evidence="7 8" id="KW-0807">Transducer</keyword>
<keyword evidence="14" id="KW-1185">Reference proteome</keyword>
<evidence type="ECO:0000256" key="5">
    <source>
        <dbReference type="ARBA" id="ARBA00023136"/>
    </source>
</evidence>
<feature type="region of interest" description="Disordered" evidence="9">
    <location>
        <begin position="75"/>
        <end position="106"/>
    </location>
</feature>
<keyword evidence="11" id="KW-0732">Signal</keyword>
<feature type="signal peptide" evidence="11">
    <location>
        <begin position="1"/>
        <end position="18"/>
    </location>
</feature>
<feature type="transmembrane region" description="Helical" evidence="10">
    <location>
        <begin position="382"/>
        <end position="404"/>
    </location>
</feature>
<evidence type="ECO:0000259" key="12">
    <source>
        <dbReference type="PROSITE" id="PS50262"/>
    </source>
</evidence>
<feature type="transmembrane region" description="Helical" evidence="10">
    <location>
        <begin position="339"/>
        <end position="361"/>
    </location>
</feature>
<feature type="compositionally biased region" description="Polar residues" evidence="9">
    <location>
        <begin position="84"/>
        <end position="98"/>
    </location>
</feature>
<evidence type="ECO:0000256" key="3">
    <source>
        <dbReference type="ARBA" id="ARBA00022989"/>
    </source>
</evidence>
<feature type="transmembrane region" description="Helical" evidence="10">
    <location>
        <begin position="295"/>
        <end position="319"/>
    </location>
</feature>
<organism evidence="13 14">
    <name type="scientific">Elysia marginata</name>
    <dbReference type="NCBI Taxonomy" id="1093978"/>
    <lineage>
        <taxon>Eukaryota</taxon>
        <taxon>Metazoa</taxon>
        <taxon>Spiralia</taxon>
        <taxon>Lophotrochozoa</taxon>
        <taxon>Mollusca</taxon>
        <taxon>Gastropoda</taxon>
        <taxon>Heterobranchia</taxon>
        <taxon>Euthyneura</taxon>
        <taxon>Panpulmonata</taxon>
        <taxon>Sacoglossa</taxon>
        <taxon>Placobranchoidea</taxon>
        <taxon>Plakobranchidae</taxon>
        <taxon>Elysia</taxon>
    </lineage>
</organism>
<dbReference type="Gene3D" id="1.20.1070.10">
    <property type="entry name" value="Rhodopsin 7-helix transmembrane proteins"/>
    <property type="match status" value="1"/>
</dbReference>
<evidence type="ECO:0000256" key="7">
    <source>
        <dbReference type="ARBA" id="ARBA00023224"/>
    </source>
</evidence>
<name>A0AAV4J8D0_9GAST</name>
<keyword evidence="6 8" id="KW-0675">Receptor</keyword>
<dbReference type="InterPro" id="IPR000276">
    <property type="entry name" value="GPCR_Rhodpsn"/>
</dbReference>
<evidence type="ECO:0000256" key="6">
    <source>
        <dbReference type="ARBA" id="ARBA00023170"/>
    </source>
</evidence>
<dbReference type="PANTHER" id="PTHR24243:SF230">
    <property type="entry name" value="G-PROTEIN COUPLED RECEPTORS FAMILY 1 PROFILE DOMAIN-CONTAINING PROTEIN"/>
    <property type="match status" value="1"/>
</dbReference>
<feature type="transmembrane region" description="Helical" evidence="10">
    <location>
        <begin position="424"/>
        <end position="447"/>
    </location>
</feature>
<dbReference type="PROSITE" id="PS50262">
    <property type="entry name" value="G_PROTEIN_RECEP_F1_2"/>
    <property type="match status" value="1"/>
</dbReference>
<dbReference type="AlphaFoldDB" id="A0AAV4J8D0"/>
<dbReference type="PROSITE" id="PS00237">
    <property type="entry name" value="G_PROTEIN_RECEP_F1_1"/>
    <property type="match status" value="1"/>
</dbReference>
<dbReference type="GO" id="GO:0005886">
    <property type="term" value="C:plasma membrane"/>
    <property type="evidence" value="ECO:0007669"/>
    <property type="project" value="TreeGrafter"/>
</dbReference>
<feature type="transmembrane region" description="Helical" evidence="10">
    <location>
        <begin position="188"/>
        <end position="207"/>
    </location>
</feature>
<evidence type="ECO:0000256" key="4">
    <source>
        <dbReference type="ARBA" id="ARBA00023040"/>
    </source>
</evidence>
<evidence type="ECO:0000313" key="14">
    <source>
        <dbReference type="Proteomes" id="UP000762676"/>
    </source>
</evidence>
<comment type="subcellular location">
    <subcellularLocation>
        <location evidence="1">Membrane</location>
        <topology evidence="1">Multi-pass membrane protein</topology>
    </subcellularLocation>
</comment>
<evidence type="ECO:0000256" key="2">
    <source>
        <dbReference type="ARBA" id="ARBA00022692"/>
    </source>
</evidence>
<dbReference type="SUPFAM" id="SSF81321">
    <property type="entry name" value="Family A G protein-coupled receptor-like"/>
    <property type="match status" value="1"/>
</dbReference>
<evidence type="ECO:0000256" key="8">
    <source>
        <dbReference type="RuleBase" id="RU000688"/>
    </source>
</evidence>
<comment type="similarity">
    <text evidence="8">Belongs to the G-protein coupled receptor 1 family.</text>
</comment>
<protein>
    <submittedName>
        <fullName evidence="13">FMRFamide receptor-like</fullName>
    </submittedName>
</protein>
<evidence type="ECO:0000256" key="1">
    <source>
        <dbReference type="ARBA" id="ARBA00004141"/>
    </source>
</evidence>
<dbReference type="EMBL" id="BMAT01013700">
    <property type="protein sequence ID" value="GFS18565.1"/>
    <property type="molecule type" value="Genomic_DNA"/>
</dbReference>
<evidence type="ECO:0000256" key="9">
    <source>
        <dbReference type="SAM" id="MobiDB-lite"/>
    </source>
</evidence>
<dbReference type="PANTHER" id="PTHR24243">
    <property type="entry name" value="G-PROTEIN COUPLED RECEPTOR"/>
    <property type="match status" value="1"/>
</dbReference>